<accession>A0A914DJD8</accession>
<keyword evidence="1" id="KW-1185">Reference proteome</keyword>
<dbReference type="AlphaFoldDB" id="A0A914DJD8"/>
<sequence>MINRDIAAVEANITTLAMLQSTTQDTIDISLLGKLFELMAEHQKTMNLLVEILVEKSDPADTETDADLKEKKHSSVISCLPESTRQKVIDRHHDDKQRIEEMMEELEVNAVPVTTYRLPSNPNNTTDLLRLVKVVLSMSTQQRQVLSNVKKLQNSSRYKGVYVLSSLKKAERELNYKLQQTALMAQLVKR</sequence>
<dbReference type="Proteomes" id="UP000887540">
    <property type="component" value="Unplaced"/>
</dbReference>
<evidence type="ECO:0000313" key="1">
    <source>
        <dbReference type="Proteomes" id="UP000887540"/>
    </source>
</evidence>
<name>A0A914DJD8_9BILA</name>
<reference evidence="2" key="1">
    <citation type="submission" date="2022-11" db="UniProtKB">
        <authorList>
            <consortium name="WormBaseParasite"/>
        </authorList>
    </citation>
    <scope>IDENTIFICATION</scope>
</reference>
<evidence type="ECO:0000313" key="2">
    <source>
        <dbReference type="WBParaSite" id="ACRNAN_scaffold2789.g18463.t1"/>
    </source>
</evidence>
<organism evidence="1 2">
    <name type="scientific">Acrobeloides nanus</name>
    <dbReference type="NCBI Taxonomy" id="290746"/>
    <lineage>
        <taxon>Eukaryota</taxon>
        <taxon>Metazoa</taxon>
        <taxon>Ecdysozoa</taxon>
        <taxon>Nematoda</taxon>
        <taxon>Chromadorea</taxon>
        <taxon>Rhabditida</taxon>
        <taxon>Tylenchina</taxon>
        <taxon>Cephalobomorpha</taxon>
        <taxon>Cephaloboidea</taxon>
        <taxon>Cephalobidae</taxon>
        <taxon>Acrobeloides</taxon>
    </lineage>
</organism>
<dbReference type="WBParaSite" id="ACRNAN_scaffold2789.g18463.t1">
    <property type="protein sequence ID" value="ACRNAN_scaffold2789.g18463.t1"/>
    <property type="gene ID" value="ACRNAN_scaffold2789.g18463"/>
</dbReference>
<protein>
    <submittedName>
        <fullName evidence="2">Uncharacterized protein</fullName>
    </submittedName>
</protein>
<proteinExistence type="predicted"/>